<dbReference type="InterPro" id="IPR001245">
    <property type="entry name" value="Ser-Thr/Tyr_kinase_cat_dom"/>
</dbReference>
<proteinExistence type="predicted"/>
<evidence type="ECO:0000259" key="2">
    <source>
        <dbReference type="PROSITE" id="PS50011"/>
    </source>
</evidence>
<feature type="domain" description="Protein kinase" evidence="2">
    <location>
        <begin position="1"/>
        <end position="262"/>
    </location>
</feature>
<evidence type="ECO:0000256" key="1">
    <source>
        <dbReference type="SAM" id="MobiDB-lite"/>
    </source>
</evidence>
<feature type="compositionally biased region" description="Low complexity" evidence="1">
    <location>
        <begin position="231"/>
        <end position="245"/>
    </location>
</feature>
<organism evidence="3 4">
    <name type="scientific">Diversispora eburnea</name>
    <dbReference type="NCBI Taxonomy" id="1213867"/>
    <lineage>
        <taxon>Eukaryota</taxon>
        <taxon>Fungi</taxon>
        <taxon>Fungi incertae sedis</taxon>
        <taxon>Mucoromycota</taxon>
        <taxon>Glomeromycotina</taxon>
        <taxon>Glomeromycetes</taxon>
        <taxon>Diversisporales</taxon>
        <taxon>Diversisporaceae</taxon>
        <taxon>Diversispora</taxon>
    </lineage>
</organism>
<gene>
    <name evidence="3" type="ORF">DEBURN_LOCUS7784</name>
</gene>
<evidence type="ECO:0000313" key="3">
    <source>
        <dbReference type="EMBL" id="CAG8565086.1"/>
    </source>
</evidence>
<name>A0A9N9FYL4_9GLOM</name>
<dbReference type="InterPro" id="IPR000719">
    <property type="entry name" value="Prot_kinase_dom"/>
</dbReference>
<dbReference type="SUPFAM" id="SSF56112">
    <property type="entry name" value="Protein kinase-like (PK-like)"/>
    <property type="match status" value="1"/>
</dbReference>
<keyword evidence="4" id="KW-1185">Reference proteome</keyword>
<reference evidence="3" key="1">
    <citation type="submission" date="2021-06" db="EMBL/GenBank/DDBJ databases">
        <authorList>
            <person name="Kallberg Y."/>
            <person name="Tangrot J."/>
            <person name="Rosling A."/>
        </authorList>
    </citation>
    <scope>NUCLEOTIDE SEQUENCE</scope>
    <source>
        <strain evidence="3">AZ414A</strain>
    </source>
</reference>
<dbReference type="EMBL" id="CAJVPK010001009">
    <property type="protein sequence ID" value="CAG8565086.1"/>
    <property type="molecule type" value="Genomic_DNA"/>
</dbReference>
<protein>
    <submittedName>
        <fullName evidence="3">7380_t:CDS:1</fullName>
    </submittedName>
</protein>
<dbReference type="AlphaFoldDB" id="A0A9N9FYL4"/>
<comment type="caution">
    <text evidence="3">The sequence shown here is derived from an EMBL/GenBank/DDBJ whole genome shotgun (WGS) entry which is preliminary data.</text>
</comment>
<dbReference type="Pfam" id="PF07714">
    <property type="entry name" value="PK_Tyr_Ser-Thr"/>
    <property type="match status" value="1"/>
</dbReference>
<sequence>MSQEIEKIDYCPAGHSSVDFAYSDCKNFIGYGRCINVVLKEINDSRFDMVEFFKVIKAIHDYDYEYIATYYGISKNLSTQNYIIVMESFDGDLHNFLTENFWDLSWKTKIDILASIVSGLESLRAKNLVHCNLHSGNILKFTKYSNMSVIDYDLGKLFSNIVDNNVMHQLEIADENQKNTSKSRKQELFELSSHSSKLHPQSCYIGRYIHTLHGLNDLLVEIKSGKSSDPNLLLKSNKSSTSSVNDHNIDEEAEIQSKQKCH</sequence>
<dbReference type="OrthoDB" id="346907at2759"/>
<dbReference type="Gene3D" id="1.10.510.10">
    <property type="entry name" value="Transferase(Phosphotransferase) domain 1"/>
    <property type="match status" value="1"/>
</dbReference>
<feature type="region of interest" description="Disordered" evidence="1">
    <location>
        <begin position="231"/>
        <end position="262"/>
    </location>
</feature>
<dbReference type="GO" id="GO:0005524">
    <property type="term" value="F:ATP binding"/>
    <property type="evidence" value="ECO:0007669"/>
    <property type="project" value="InterPro"/>
</dbReference>
<accession>A0A9N9FYL4</accession>
<dbReference type="Proteomes" id="UP000789706">
    <property type="component" value="Unassembled WGS sequence"/>
</dbReference>
<evidence type="ECO:0000313" key="4">
    <source>
        <dbReference type="Proteomes" id="UP000789706"/>
    </source>
</evidence>
<dbReference type="PROSITE" id="PS50011">
    <property type="entry name" value="PROTEIN_KINASE_DOM"/>
    <property type="match status" value="1"/>
</dbReference>
<dbReference type="InterPro" id="IPR011009">
    <property type="entry name" value="Kinase-like_dom_sf"/>
</dbReference>
<dbReference type="GO" id="GO:0004672">
    <property type="term" value="F:protein kinase activity"/>
    <property type="evidence" value="ECO:0007669"/>
    <property type="project" value="InterPro"/>
</dbReference>